<accession>A0A7C4H2Z8</accession>
<gene>
    <name evidence="1" type="ORF">ENU21_00425</name>
</gene>
<proteinExistence type="predicted"/>
<dbReference type="EMBL" id="DTBQ01000015">
    <property type="protein sequence ID" value="HGM46203.1"/>
    <property type="molecule type" value="Genomic_DNA"/>
</dbReference>
<comment type="caution">
    <text evidence="1">The sequence shown here is derived from an EMBL/GenBank/DDBJ whole genome shotgun (WGS) entry which is preliminary data.</text>
</comment>
<name>A0A7C4H2Z8_THEPE</name>
<dbReference type="AlphaFoldDB" id="A0A7C4H2Z8"/>
<protein>
    <submittedName>
        <fullName evidence="1">Uncharacterized protein</fullName>
    </submittedName>
</protein>
<sequence length="60" mass="6702">MEEQRKKLSRALDLIDEAIDLLRDAARADRALAELLEDVLYSLEEAGEALSSILEGKSTR</sequence>
<evidence type="ECO:0000313" key="1">
    <source>
        <dbReference type="EMBL" id="HGM46203.1"/>
    </source>
</evidence>
<reference evidence="1" key="1">
    <citation type="journal article" date="2020" name="mSystems">
        <title>Genome- and Community-Level Interaction Insights into Carbon Utilization and Element Cycling Functions of Hydrothermarchaeota in Hydrothermal Sediment.</title>
        <authorList>
            <person name="Zhou Z."/>
            <person name="Liu Y."/>
            <person name="Xu W."/>
            <person name="Pan J."/>
            <person name="Luo Z.H."/>
            <person name="Li M."/>
        </authorList>
    </citation>
    <scope>NUCLEOTIDE SEQUENCE</scope>
    <source>
        <strain evidence="1">SpSt-649</strain>
    </source>
</reference>
<dbReference type="Gene3D" id="6.10.140.1090">
    <property type="match status" value="1"/>
</dbReference>
<organism evidence="1">
    <name type="scientific">Thermofilum pendens</name>
    <dbReference type="NCBI Taxonomy" id="2269"/>
    <lineage>
        <taxon>Archaea</taxon>
        <taxon>Thermoproteota</taxon>
        <taxon>Thermoprotei</taxon>
        <taxon>Thermofilales</taxon>
        <taxon>Thermofilaceae</taxon>
        <taxon>Thermofilum</taxon>
    </lineage>
</organism>